<reference evidence="1 2" key="1">
    <citation type="submission" date="2021-06" db="EMBL/GenBank/DDBJ databases">
        <authorList>
            <person name="Kallberg Y."/>
            <person name="Tangrot J."/>
            <person name="Rosling A."/>
        </authorList>
    </citation>
    <scope>NUCLEOTIDE SEQUENCE [LARGE SCALE GENOMIC DNA]</scope>
    <source>
        <strain evidence="1 2">120-4 pot B 10/14</strain>
    </source>
</reference>
<dbReference type="EMBL" id="CAJVQB010000204">
    <property type="protein sequence ID" value="CAG8474589.1"/>
    <property type="molecule type" value="Genomic_DNA"/>
</dbReference>
<dbReference type="Proteomes" id="UP000789901">
    <property type="component" value="Unassembled WGS sequence"/>
</dbReference>
<protein>
    <submittedName>
        <fullName evidence="1">19378_t:CDS:1</fullName>
    </submittedName>
</protein>
<accession>A0ABM8VXX9</accession>
<sequence length="56" mass="6219">NRKESYIKINFMILSTWASNINLLVYPKASGSNLVTSGSSLFLFMWIDSSASSTVK</sequence>
<organism evidence="1 2">
    <name type="scientific">Gigaspora margarita</name>
    <dbReference type="NCBI Taxonomy" id="4874"/>
    <lineage>
        <taxon>Eukaryota</taxon>
        <taxon>Fungi</taxon>
        <taxon>Fungi incertae sedis</taxon>
        <taxon>Mucoromycota</taxon>
        <taxon>Glomeromycotina</taxon>
        <taxon>Glomeromycetes</taxon>
        <taxon>Diversisporales</taxon>
        <taxon>Gigasporaceae</taxon>
        <taxon>Gigaspora</taxon>
    </lineage>
</organism>
<proteinExistence type="predicted"/>
<comment type="caution">
    <text evidence="1">The sequence shown here is derived from an EMBL/GenBank/DDBJ whole genome shotgun (WGS) entry which is preliminary data.</text>
</comment>
<feature type="non-terminal residue" evidence="1">
    <location>
        <position position="1"/>
    </location>
</feature>
<name>A0ABM8VXX9_GIGMA</name>
<evidence type="ECO:0000313" key="2">
    <source>
        <dbReference type="Proteomes" id="UP000789901"/>
    </source>
</evidence>
<evidence type="ECO:0000313" key="1">
    <source>
        <dbReference type="EMBL" id="CAG8474589.1"/>
    </source>
</evidence>
<gene>
    <name evidence="1" type="ORF">GMARGA_LOCUS941</name>
</gene>
<keyword evidence="2" id="KW-1185">Reference proteome</keyword>